<dbReference type="PANTHER" id="PTHR37299:SF1">
    <property type="entry name" value="STAGE 0 SPORULATION PROTEIN A HOMOLOG"/>
    <property type="match status" value="1"/>
</dbReference>
<protein>
    <submittedName>
        <fullName evidence="2">LytTR family transcriptional regulator</fullName>
    </submittedName>
</protein>
<keyword evidence="3" id="KW-1185">Reference proteome</keyword>
<sequence>MDDGRRKLMRASLKTVEQALAPHGLMRTHRSWLVNAAHVREIVPTGSGDFDLAIGDGGIVPLSRRYPDTLERLRSI</sequence>
<comment type="caution">
    <text evidence="2">The sequence shown here is derived from an EMBL/GenBank/DDBJ whole genome shotgun (WGS) entry which is preliminary data.</text>
</comment>
<dbReference type="GO" id="GO:0000156">
    <property type="term" value="F:phosphorelay response regulator activity"/>
    <property type="evidence" value="ECO:0007669"/>
    <property type="project" value="InterPro"/>
</dbReference>
<name>A0A7W4K8W3_9PROT</name>
<dbReference type="InterPro" id="IPR007492">
    <property type="entry name" value="LytTR_DNA-bd_dom"/>
</dbReference>
<evidence type="ECO:0000313" key="2">
    <source>
        <dbReference type="EMBL" id="MBB2202427.1"/>
    </source>
</evidence>
<accession>A0A7W4K8W3</accession>
<dbReference type="GO" id="GO:0003677">
    <property type="term" value="F:DNA binding"/>
    <property type="evidence" value="ECO:0007669"/>
    <property type="project" value="InterPro"/>
</dbReference>
<dbReference type="SMART" id="SM00850">
    <property type="entry name" value="LytTR"/>
    <property type="match status" value="1"/>
</dbReference>
<organism evidence="2 3">
    <name type="scientific">Gluconacetobacter tumulisoli</name>
    <dbReference type="NCBI Taxonomy" id="1286189"/>
    <lineage>
        <taxon>Bacteria</taxon>
        <taxon>Pseudomonadati</taxon>
        <taxon>Pseudomonadota</taxon>
        <taxon>Alphaproteobacteria</taxon>
        <taxon>Acetobacterales</taxon>
        <taxon>Acetobacteraceae</taxon>
        <taxon>Gluconacetobacter</taxon>
    </lineage>
</organism>
<evidence type="ECO:0000259" key="1">
    <source>
        <dbReference type="PROSITE" id="PS50930"/>
    </source>
</evidence>
<evidence type="ECO:0000313" key="3">
    <source>
        <dbReference type="Proteomes" id="UP000578030"/>
    </source>
</evidence>
<dbReference type="EMBL" id="JABEQM010000010">
    <property type="protein sequence ID" value="MBB2202427.1"/>
    <property type="molecule type" value="Genomic_DNA"/>
</dbReference>
<dbReference type="Pfam" id="PF04397">
    <property type="entry name" value="LytTR"/>
    <property type="match status" value="1"/>
</dbReference>
<dbReference type="PROSITE" id="PS50930">
    <property type="entry name" value="HTH_LYTTR"/>
    <property type="match status" value="1"/>
</dbReference>
<dbReference type="Proteomes" id="UP000578030">
    <property type="component" value="Unassembled WGS sequence"/>
</dbReference>
<dbReference type="AlphaFoldDB" id="A0A7W4K8W3"/>
<dbReference type="InterPro" id="IPR046947">
    <property type="entry name" value="LytR-like"/>
</dbReference>
<proteinExistence type="predicted"/>
<gene>
    <name evidence="2" type="ORF">HLH28_12740</name>
</gene>
<reference evidence="2 3" key="1">
    <citation type="submission" date="2020-04" db="EMBL/GenBank/DDBJ databases">
        <title>Description of novel Gluconacetobacter.</title>
        <authorList>
            <person name="Sombolestani A."/>
        </authorList>
    </citation>
    <scope>NUCLEOTIDE SEQUENCE [LARGE SCALE GENOMIC DNA]</scope>
    <source>
        <strain evidence="2 3">LMG 27802</strain>
    </source>
</reference>
<dbReference type="Gene3D" id="2.40.50.1020">
    <property type="entry name" value="LytTr DNA-binding domain"/>
    <property type="match status" value="1"/>
</dbReference>
<dbReference type="PANTHER" id="PTHR37299">
    <property type="entry name" value="TRANSCRIPTIONAL REGULATOR-RELATED"/>
    <property type="match status" value="1"/>
</dbReference>
<feature type="domain" description="HTH LytTR-type" evidence="1">
    <location>
        <begin position="1"/>
        <end position="76"/>
    </location>
</feature>